<feature type="domain" description="Ferritin/DPS" evidence="3">
    <location>
        <begin position="14"/>
        <end position="152"/>
    </location>
</feature>
<dbReference type="InterPro" id="IPR002177">
    <property type="entry name" value="DPS_DNA-bd"/>
</dbReference>
<dbReference type="PRINTS" id="PR01346">
    <property type="entry name" value="HELNAPAPROT"/>
</dbReference>
<dbReference type="InterPro" id="IPR008331">
    <property type="entry name" value="Ferritin_DPS_dom"/>
</dbReference>
<dbReference type="GO" id="GO:0008199">
    <property type="term" value="F:ferric iron binding"/>
    <property type="evidence" value="ECO:0007669"/>
    <property type="project" value="InterPro"/>
</dbReference>
<comment type="caution">
    <text evidence="4">The sequence shown here is derived from an EMBL/GenBank/DDBJ whole genome shotgun (WGS) entry which is preliminary data.</text>
</comment>
<dbReference type="InterPro" id="IPR009078">
    <property type="entry name" value="Ferritin-like_SF"/>
</dbReference>
<name>A0A4Q2KP28_9SPHN</name>
<protein>
    <submittedName>
        <fullName evidence="4">DNA starvation/stationary phase protection protein</fullName>
    </submittedName>
</protein>
<dbReference type="PANTHER" id="PTHR42932:SF3">
    <property type="entry name" value="DNA PROTECTION DURING STARVATION PROTEIN"/>
    <property type="match status" value="1"/>
</dbReference>
<dbReference type="OrthoDB" id="9797687at2"/>
<evidence type="ECO:0000313" key="4">
    <source>
        <dbReference type="EMBL" id="RXZ65263.1"/>
    </source>
</evidence>
<evidence type="ECO:0000256" key="2">
    <source>
        <dbReference type="RuleBase" id="RU003875"/>
    </source>
</evidence>
<dbReference type="AlphaFoldDB" id="A0A4Q2KP28"/>
<reference evidence="4 5" key="1">
    <citation type="submission" date="2019-01" db="EMBL/GenBank/DDBJ databases">
        <title>Altererythrobacter rhizovicinus sp. nov., isolated from the rhizosphere soil of Haloxylon ammodendron.</title>
        <authorList>
            <person name="Li H.-P."/>
            <person name="Gou J.-Y."/>
            <person name="Yao D."/>
            <person name="Han Q.-Q."/>
            <person name="Shao K.-Z."/>
            <person name="Zhao Q."/>
            <person name="Zhang J.-L."/>
        </authorList>
    </citation>
    <scope>NUCLEOTIDE SEQUENCE [LARGE SCALE GENOMIC DNA]</scope>
    <source>
        <strain evidence="4 5">AY-3R</strain>
    </source>
</reference>
<dbReference type="Gene3D" id="1.20.1260.10">
    <property type="match status" value="1"/>
</dbReference>
<dbReference type="Pfam" id="PF00210">
    <property type="entry name" value="Ferritin"/>
    <property type="match status" value="1"/>
</dbReference>
<evidence type="ECO:0000256" key="1">
    <source>
        <dbReference type="ARBA" id="ARBA00009497"/>
    </source>
</evidence>
<sequence>MTQKGDNSKKALVDALNGALADTLALYVKTKNFHWHVAGPRFRDLHLLFDEQAAQLVGTVDLIGERVRKNGEVTLTSIGSIAKATQVSDQDDATLDADAMVKELRDDNRKLHTRLNDVKDAAEEAGDNATSGIVDDWIDEAEERIWFLTQTLK</sequence>
<evidence type="ECO:0000259" key="3">
    <source>
        <dbReference type="Pfam" id="PF00210"/>
    </source>
</evidence>
<dbReference type="Proteomes" id="UP000293623">
    <property type="component" value="Unassembled WGS sequence"/>
</dbReference>
<organism evidence="4 5">
    <name type="scientific">Pelagerythrobacter rhizovicinus</name>
    <dbReference type="NCBI Taxonomy" id="2268576"/>
    <lineage>
        <taxon>Bacteria</taxon>
        <taxon>Pseudomonadati</taxon>
        <taxon>Pseudomonadota</taxon>
        <taxon>Alphaproteobacteria</taxon>
        <taxon>Sphingomonadales</taxon>
        <taxon>Erythrobacteraceae</taxon>
        <taxon>Pelagerythrobacter</taxon>
    </lineage>
</organism>
<accession>A0A4Q2KP28</accession>
<dbReference type="SUPFAM" id="SSF47240">
    <property type="entry name" value="Ferritin-like"/>
    <property type="match status" value="1"/>
</dbReference>
<proteinExistence type="inferred from homology"/>
<gene>
    <name evidence="4" type="ORF">ETX26_00410</name>
</gene>
<evidence type="ECO:0000313" key="5">
    <source>
        <dbReference type="Proteomes" id="UP000293623"/>
    </source>
</evidence>
<dbReference type="InterPro" id="IPR023188">
    <property type="entry name" value="DPS_DNA-bd_CS"/>
</dbReference>
<dbReference type="PANTHER" id="PTHR42932">
    <property type="entry name" value="GENERAL STRESS PROTEIN 20U"/>
    <property type="match status" value="1"/>
</dbReference>
<dbReference type="PROSITE" id="PS00818">
    <property type="entry name" value="DPS_1"/>
    <property type="match status" value="1"/>
</dbReference>
<dbReference type="EMBL" id="SDPV01000001">
    <property type="protein sequence ID" value="RXZ65263.1"/>
    <property type="molecule type" value="Genomic_DNA"/>
</dbReference>
<dbReference type="GO" id="GO:0016722">
    <property type="term" value="F:oxidoreductase activity, acting on metal ions"/>
    <property type="evidence" value="ECO:0007669"/>
    <property type="project" value="InterPro"/>
</dbReference>
<keyword evidence="5" id="KW-1185">Reference proteome</keyword>
<dbReference type="PIRSF" id="PIRSF005900">
    <property type="entry name" value="Dps"/>
    <property type="match status" value="1"/>
</dbReference>
<dbReference type="RefSeq" id="WP_129522753.1">
    <property type="nucleotide sequence ID" value="NZ_SDPV01000001.1"/>
</dbReference>
<dbReference type="InterPro" id="IPR012347">
    <property type="entry name" value="Ferritin-like"/>
</dbReference>
<dbReference type="CDD" id="cd01043">
    <property type="entry name" value="DPS"/>
    <property type="match status" value="1"/>
</dbReference>
<comment type="similarity">
    <text evidence="1 2">Belongs to the Dps family.</text>
</comment>